<dbReference type="SMART" id="SM01034">
    <property type="entry name" value="BLUF"/>
    <property type="match status" value="1"/>
</dbReference>
<dbReference type="InterPro" id="IPR036046">
    <property type="entry name" value="Acylphosphatase-like_dom_sf"/>
</dbReference>
<dbReference type="EMBL" id="JAHBAY010000009">
    <property type="protein sequence ID" value="MBT0771480.1"/>
    <property type="molecule type" value="Genomic_DNA"/>
</dbReference>
<reference evidence="2 3" key="1">
    <citation type="submission" date="2021-05" db="EMBL/GenBank/DDBJ databases">
        <title>Kineosporia and Streptomyces sp. nov. two new marine actinobacteria isolated from Coral.</title>
        <authorList>
            <person name="Buangrab K."/>
            <person name="Sutthacheep M."/>
            <person name="Yeemin T."/>
            <person name="Harunari E."/>
            <person name="Igarashi Y."/>
            <person name="Kanchanasin P."/>
            <person name="Tanasupawat S."/>
            <person name="Phongsopitanun W."/>
        </authorList>
    </citation>
    <scope>NUCLEOTIDE SEQUENCE [LARGE SCALE GENOMIC DNA]</scope>
    <source>
        <strain evidence="2 3">J2-2</strain>
    </source>
</reference>
<dbReference type="SUPFAM" id="SSF54975">
    <property type="entry name" value="Acylphosphatase/BLUF domain-like"/>
    <property type="match status" value="1"/>
</dbReference>
<accession>A0ABS5TK53</accession>
<dbReference type="PROSITE" id="PS50925">
    <property type="entry name" value="BLUF"/>
    <property type="match status" value="1"/>
</dbReference>
<dbReference type="RefSeq" id="WP_214157820.1">
    <property type="nucleotide sequence ID" value="NZ_JAHBAY010000009.1"/>
</dbReference>
<dbReference type="Gene3D" id="3.30.70.100">
    <property type="match status" value="1"/>
</dbReference>
<proteinExistence type="predicted"/>
<evidence type="ECO:0000259" key="1">
    <source>
        <dbReference type="PROSITE" id="PS50925"/>
    </source>
</evidence>
<organism evidence="2 3">
    <name type="scientific">Kineosporia corallincola</name>
    <dbReference type="NCBI Taxonomy" id="2835133"/>
    <lineage>
        <taxon>Bacteria</taxon>
        <taxon>Bacillati</taxon>
        <taxon>Actinomycetota</taxon>
        <taxon>Actinomycetes</taxon>
        <taxon>Kineosporiales</taxon>
        <taxon>Kineosporiaceae</taxon>
        <taxon>Kineosporia</taxon>
    </lineage>
</organism>
<dbReference type="Pfam" id="PF04940">
    <property type="entry name" value="BLUF"/>
    <property type="match status" value="1"/>
</dbReference>
<dbReference type="InterPro" id="IPR007024">
    <property type="entry name" value="BLUF_domain"/>
</dbReference>
<evidence type="ECO:0000313" key="3">
    <source>
        <dbReference type="Proteomes" id="UP001197247"/>
    </source>
</evidence>
<keyword evidence="3" id="KW-1185">Reference proteome</keyword>
<dbReference type="Proteomes" id="UP001197247">
    <property type="component" value="Unassembled WGS sequence"/>
</dbReference>
<feature type="domain" description="BLUF" evidence="1">
    <location>
        <begin position="1"/>
        <end position="98"/>
    </location>
</feature>
<gene>
    <name evidence="2" type="ORF">KIH74_21260</name>
</gene>
<evidence type="ECO:0000313" key="2">
    <source>
        <dbReference type="EMBL" id="MBT0771480.1"/>
    </source>
</evidence>
<comment type="caution">
    <text evidence="2">The sequence shown here is derived from an EMBL/GenBank/DDBJ whole genome shotgun (WGS) entry which is preliminary data.</text>
</comment>
<name>A0ABS5TK53_9ACTN</name>
<sequence length="146" mass="16266">MYELIYVSQALVDLSQDEMEKFLGVSRTRNAASGVTGHLLHVHDRPHGTAYFVQMLEGPQDAVQETFGRIRRHMLHTDVRLVHRGTKETRSFQGWQMRLATTTTDTVLAMIAAEPALAHLTGSTLDLLADPFLARTLLMLSAGQHA</sequence>
<protein>
    <submittedName>
        <fullName evidence="2">BLUF domain-containing protein</fullName>
    </submittedName>
</protein>